<comment type="caution">
    <text evidence="11">The sequence shown here is derived from an EMBL/GenBank/DDBJ whole genome shotgun (WGS) entry which is preliminary data.</text>
</comment>
<keyword evidence="8 9" id="KW-0030">Aminoacyl-tRNA synthetase</keyword>
<feature type="binding site" evidence="9">
    <location>
        <position position="351"/>
    </location>
    <ligand>
        <name>L-aspartate</name>
        <dbReference type="ChEBI" id="CHEBI:29991"/>
    </ligand>
</feature>
<dbReference type="GO" id="GO:0050560">
    <property type="term" value="F:aspartate-tRNA(Asn) ligase activity"/>
    <property type="evidence" value="ECO:0007669"/>
    <property type="project" value="UniProtKB-EC"/>
</dbReference>
<name>A0A4Q7ZQ26_9ACTN</name>
<dbReference type="Gene3D" id="3.30.930.10">
    <property type="entry name" value="Bira Bifunctional Protein, Domain 2"/>
    <property type="match status" value="1"/>
</dbReference>
<comment type="similarity">
    <text evidence="2 9">Belongs to the class-II aminoacyl-tRNA synthetase family. Type 2 subfamily.</text>
</comment>
<evidence type="ECO:0000256" key="5">
    <source>
        <dbReference type="ARBA" id="ARBA00022741"/>
    </source>
</evidence>
<feature type="binding site" evidence="9">
    <location>
        <begin position="392"/>
        <end position="395"/>
    </location>
    <ligand>
        <name>ATP</name>
        <dbReference type="ChEBI" id="CHEBI:30616"/>
    </ligand>
</feature>
<evidence type="ECO:0000256" key="6">
    <source>
        <dbReference type="ARBA" id="ARBA00022840"/>
    </source>
</evidence>
<evidence type="ECO:0000256" key="4">
    <source>
        <dbReference type="ARBA" id="ARBA00022598"/>
    </source>
</evidence>
<dbReference type="GO" id="GO:0005829">
    <property type="term" value="C:cytosol"/>
    <property type="evidence" value="ECO:0007669"/>
    <property type="project" value="TreeGrafter"/>
</dbReference>
<dbReference type="AlphaFoldDB" id="A0A4Q7ZQ26"/>
<accession>A0A4Q7ZQ26</accession>
<dbReference type="PANTHER" id="PTHR43450">
    <property type="entry name" value="ASPARTYL-TRNA SYNTHETASE"/>
    <property type="match status" value="1"/>
</dbReference>
<feature type="region of interest" description="Aspartate" evidence="9">
    <location>
        <begin position="187"/>
        <end position="190"/>
    </location>
</feature>
<dbReference type="OrthoDB" id="9802326at2"/>
<dbReference type="RefSeq" id="WP_130511396.1">
    <property type="nucleotide sequence ID" value="NZ_SHKY01000001.1"/>
</dbReference>
<feature type="site" description="Important for tRNA non-discrimination" evidence="9">
    <location>
        <position position="79"/>
    </location>
</feature>
<evidence type="ECO:0000313" key="11">
    <source>
        <dbReference type="EMBL" id="RZU52831.1"/>
    </source>
</evidence>
<dbReference type="InterPro" id="IPR006195">
    <property type="entry name" value="aa-tRNA-synth_II"/>
</dbReference>
<dbReference type="Pfam" id="PF00152">
    <property type="entry name" value="tRNA-synt_2"/>
    <property type="match status" value="1"/>
</dbReference>
<keyword evidence="6 9" id="KW-0067">ATP-binding</keyword>
<dbReference type="GO" id="GO:0004815">
    <property type="term" value="F:aspartate-tRNA ligase activity"/>
    <property type="evidence" value="ECO:0007669"/>
    <property type="project" value="UniProtKB-UniRule"/>
</dbReference>
<evidence type="ECO:0000256" key="8">
    <source>
        <dbReference type="ARBA" id="ARBA00023146"/>
    </source>
</evidence>
<dbReference type="Proteomes" id="UP000292564">
    <property type="component" value="Unassembled WGS sequence"/>
</dbReference>
<dbReference type="SUPFAM" id="SSF50249">
    <property type="entry name" value="Nucleic acid-binding proteins"/>
    <property type="match status" value="1"/>
</dbReference>
<dbReference type="SUPFAM" id="SSF55681">
    <property type="entry name" value="Class II aaRS and biotin synthetases"/>
    <property type="match status" value="1"/>
</dbReference>
<evidence type="ECO:0000313" key="12">
    <source>
        <dbReference type="Proteomes" id="UP000292564"/>
    </source>
</evidence>
<dbReference type="InterPro" id="IPR004365">
    <property type="entry name" value="NA-bd_OB_tRNA"/>
</dbReference>
<dbReference type="PANTHER" id="PTHR43450:SF1">
    <property type="entry name" value="ASPARTATE--TRNA LIGASE, CYTOPLASMIC"/>
    <property type="match status" value="1"/>
</dbReference>
<gene>
    <name evidence="9" type="primary">aspS</name>
    <name evidence="11" type="ORF">EV385_4715</name>
</gene>
<evidence type="ECO:0000259" key="10">
    <source>
        <dbReference type="PROSITE" id="PS50862"/>
    </source>
</evidence>
<dbReference type="GO" id="GO:0005524">
    <property type="term" value="F:ATP binding"/>
    <property type="evidence" value="ECO:0007669"/>
    <property type="project" value="UniProtKB-UniRule"/>
</dbReference>
<dbReference type="GO" id="GO:0006422">
    <property type="term" value="P:aspartyl-tRNA aminoacylation"/>
    <property type="evidence" value="ECO:0007669"/>
    <property type="project" value="UniProtKB-UniRule"/>
</dbReference>
<feature type="binding site" evidence="9">
    <location>
        <position position="347"/>
    </location>
    <ligand>
        <name>L-aspartate</name>
        <dbReference type="ChEBI" id="CHEBI:29991"/>
    </ligand>
</feature>
<dbReference type="EMBL" id="SHKY01000001">
    <property type="protein sequence ID" value="RZU52831.1"/>
    <property type="molecule type" value="Genomic_DNA"/>
</dbReference>
<dbReference type="InterPro" id="IPR045864">
    <property type="entry name" value="aa-tRNA-synth_II/BPL/LPL"/>
</dbReference>
<dbReference type="InterPro" id="IPR004364">
    <property type="entry name" value="Aa-tRNA-synt_II"/>
</dbReference>
<keyword evidence="5 9" id="KW-0547">Nucleotide-binding</keyword>
<feature type="binding site" evidence="9">
    <location>
        <begin position="208"/>
        <end position="210"/>
    </location>
    <ligand>
        <name>ATP</name>
        <dbReference type="ChEBI" id="CHEBI:30616"/>
    </ligand>
</feature>
<evidence type="ECO:0000256" key="2">
    <source>
        <dbReference type="ARBA" id="ARBA00005312"/>
    </source>
</evidence>
<feature type="binding site" evidence="9">
    <location>
        <position position="208"/>
    </location>
    <ligand>
        <name>L-aspartate</name>
        <dbReference type="ChEBI" id="CHEBI:29991"/>
    </ligand>
</feature>
<dbReference type="Pfam" id="PF01336">
    <property type="entry name" value="tRNA_anti-codon"/>
    <property type="match status" value="1"/>
</dbReference>
<dbReference type="HAMAP" id="MF_02075">
    <property type="entry name" value="Asp_tRNA_synth_type2"/>
    <property type="match status" value="1"/>
</dbReference>
<dbReference type="InterPro" id="IPR012340">
    <property type="entry name" value="NA-bd_OB-fold"/>
</dbReference>
<dbReference type="NCBIfam" id="NF003483">
    <property type="entry name" value="PRK05159.1"/>
    <property type="match status" value="1"/>
</dbReference>
<keyword evidence="4 9" id="KW-0436">Ligase</keyword>
<comment type="subunit">
    <text evidence="9">Homodimer.</text>
</comment>
<feature type="binding site" evidence="9">
    <location>
        <begin position="216"/>
        <end position="218"/>
    </location>
    <ligand>
        <name>ATP</name>
        <dbReference type="ChEBI" id="CHEBI:30616"/>
    </ligand>
</feature>
<comment type="catalytic activity">
    <reaction evidence="9">
        <text>tRNA(Asx) + L-aspartate + ATP = L-aspartyl-tRNA(Asx) + AMP + diphosphate</text>
        <dbReference type="Rhea" id="RHEA:18349"/>
        <dbReference type="Rhea" id="RHEA-COMP:9710"/>
        <dbReference type="Rhea" id="RHEA-COMP:9711"/>
        <dbReference type="ChEBI" id="CHEBI:29991"/>
        <dbReference type="ChEBI" id="CHEBI:30616"/>
        <dbReference type="ChEBI" id="CHEBI:33019"/>
        <dbReference type="ChEBI" id="CHEBI:78442"/>
        <dbReference type="ChEBI" id="CHEBI:78516"/>
        <dbReference type="ChEBI" id="CHEBI:456215"/>
        <dbReference type="EC" id="6.1.1.23"/>
    </reaction>
</comment>
<dbReference type="GO" id="GO:0017101">
    <property type="term" value="C:aminoacyl-tRNA synthetase multienzyme complex"/>
    <property type="evidence" value="ECO:0007669"/>
    <property type="project" value="TreeGrafter"/>
</dbReference>
<dbReference type="InterPro" id="IPR002312">
    <property type="entry name" value="Asp/Asn-tRNA-synth_IIb"/>
</dbReference>
<protein>
    <recommendedName>
        <fullName evidence="9">Aspartate--tRNA(Asp/Asn) ligase</fullName>
        <ecNumber evidence="9">6.1.1.23</ecNumber>
    </recommendedName>
    <alternativeName>
        <fullName evidence="9">Aspartyl-tRNA synthetase</fullName>
        <shortName evidence="9">AspRS</shortName>
    </alternativeName>
    <alternativeName>
        <fullName evidence="9">Non-discriminating aspartyl-tRNA synthetase</fullName>
        <shortName evidence="9">ND-AspRS</shortName>
    </alternativeName>
</protein>
<keyword evidence="3 9" id="KW-0963">Cytoplasm</keyword>
<dbReference type="PROSITE" id="PS50862">
    <property type="entry name" value="AA_TRNA_LIGASE_II"/>
    <property type="match status" value="1"/>
</dbReference>
<dbReference type="EC" id="6.1.1.23" evidence="9"/>
<feature type="binding site" evidence="9">
    <location>
        <position position="344"/>
    </location>
    <ligand>
        <name>ATP</name>
        <dbReference type="ChEBI" id="CHEBI:30616"/>
    </ligand>
</feature>
<dbReference type="GO" id="GO:0003723">
    <property type="term" value="F:RNA binding"/>
    <property type="evidence" value="ECO:0007669"/>
    <property type="project" value="TreeGrafter"/>
</dbReference>
<sequence length="421" mass="45512">MQRILSTELAAHAGRTVTVAGWVHRRRLLKSVAFLILRDAAGLAQIVATSAEDRAVLEALTEESVVEVTGTVTANAAAPAGVELTAPTVRVLSAVAVPLPVELHRPAPTGTLPTQLDHAALALRHPARAAALRVAAAATAGFRAALEARRFVEIHTPKIVASATESGANVFRLDYFGRPGYLAQSPQFYKQLMVGVFERVYEVGPVFRAEPHDTARHLAQYTSLDAELGFITDHRDVMAVLRDVVATMVDTVADRTGTPGPGVPEQIPAVHFSEALRIAGAPADEPDLAPAHERALGEWAAREHGSDFVFVTGYPMRKRPFYTHPQPSDPTWSNSFDLLFRGVELVTGGQRLHRYDDYTAALAARGEAVTAYEGYLDGFRYGMPAHGGFAIGLERFVARLLGAANVREVTAFPRDLHRLTP</sequence>
<reference evidence="11 12" key="1">
    <citation type="submission" date="2019-02" db="EMBL/GenBank/DDBJ databases">
        <title>Sequencing the genomes of 1000 actinobacteria strains.</title>
        <authorList>
            <person name="Klenk H.-P."/>
        </authorList>
    </citation>
    <scope>NUCLEOTIDE SEQUENCE [LARGE SCALE GENOMIC DNA]</scope>
    <source>
        <strain evidence="11 12">DSM 45162</strain>
    </source>
</reference>
<feature type="domain" description="Aminoacyl-transfer RNA synthetases class-II family profile" evidence="10">
    <location>
        <begin position="142"/>
        <end position="421"/>
    </location>
</feature>
<feature type="binding site" evidence="9">
    <location>
        <position position="165"/>
    </location>
    <ligand>
        <name>L-aspartate</name>
        <dbReference type="ChEBI" id="CHEBI:29991"/>
    </ligand>
</feature>
<comment type="subcellular location">
    <subcellularLocation>
        <location evidence="1 9">Cytoplasm</location>
    </subcellularLocation>
</comment>
<comment type="function">
    <text evidence="9">Aspartyl-tRNA synthetase with relaxed tRNA specificity since it is able to aspartylate not only its cognate tRNA(Asp) but also tRNA(Asn). Reaction proceeds in two steps: L-aspartate is first activated by ATP to form Asp-AMP and then transferred to the acceptor end of tRNA(Asp/Asn).</text>
</comment>
<evidence type="ECO:0000256" key="9">
    <source>
        <dbReference type="HAMAP-Rule" id="MF_02075"/>
    </source>
</evidence>
<dbReference type="PRINTS" id="PR01042">
    <property type="entry name" value="TRNASYNTHASP"/>
</dbReference>
<dbReference type="Gene3D" id="2.40.50.140">
    <property type="entry name" value="Nucleic acid-binding proteins"/>
    <property type="match status" value="1"/>
</dbReference>
<keyword evidence="7 9" id="KW-0648">Protein biosynthesis</keyword>
<dbReference type="InterPro" id="IPR004523">
    <property type="entry name" value="Asp-tRNA_synthase_2"/>
</dbReference>
<evidence type="ECO:0000256" key="3">
    <source>
        <dbReference type="ARBA" id="ARBA00022490"/>
    </source>
</evidence>
<evidence type="ECO:0000256" key="7">
    <source>
        <dbReference type="ARBA" id="ARBA00022917"/>
    </source>
</evidence>
<organism evidence="11 12">
    <name type="scientific">Krasilnikovia cinnamomea</name>
    <dbReference type="NCBI Taxonomy" id="349313"/>
    <lineage>
        <taxon>Bacteria</taxon>
        <taxon>Bacillati</taxon>
        <taxon>Actinomycetota</taxon>
        <taxon>Actinomycetes</taxon>
        <taxon>Micromonosporales</taxon>
        <taxon>Micromonosporaceae</taxon>
        <taxon>Krasilnikovia</taxon>
    </lineage>
</organism>
<proteinExistence type="inferred from homology"/>
<evidence type="ECO:0000256" key="1">
    <source>
        <dbReference type="ARBA" id="ARBA00004496"/>
    </source>
</evidence>
<keyword evidence="12" id="KW-1185">Reference proteome</keyword>